<keyword evidence="3" id="KW-0732">Signal</keyword>
<dbReference type="Proteomes" id="UP000886597">
    <property type="component" value="Unassembled WGS sequence"/>
</dbReference>
<sequence>MKKKWVGIISIVTLLTLGACSNGEEQEAAEETTDDQVIRVGSESADADIWRFVANSDAAEKAGLEIEVEDIDGGAMKNNATADGDIDANAFQSIGYLESYNEDSIEKLIPIATTYVEPMGVYSDKYEDIDEVEDNAVVALADNPANTARGLRVLESAGLIELNDDFDDGVGTPEDISKNPKNLEFNLIDDLTGPRVLQDVDMALISNTIALEGGLNVLNDAIYREEADESNRINLNIIAVREGRQDEEELQQLGELYHDPEVQEYIEEEFDGTKVEVDLPISNVWND</sequence>
<comment type="similarity">
    <text evidence="2">Belongs to the NlpA lipoprotein family.</text>
</comment>
<protein>
    <submittedName>
        <fullName evidence="8">Methionine ABC transporter substrate-binding protein</fullName>
    </submittedName>
</protein>
<accession>A0AAN4RIK0</accession>
<comment type="subcellular location">
    <subcellularLocation>
        <location evidence="1">Membrane</location>
        <topology evidence="1">Lipid-anchor</topology>
    </subcellularLocation>
</comment>
<name>A0AAN4RIK0_9ENTE</name>
<evidence type="ECO:0000256" key="5">
    <source>
        <dbReference type="ARBA" id="ARBA00023139"/>
    </source>
</evidence>
<organism evidence="8 9">
    <name type="scientific">Tetragenococcus koreensis</name>
    <dbReference type="NCBI Taxonomy" id="290335"/>
    <lineage>
        <taxon>Bacteria</taxon>
        <taxon>Bacillati</taxon>
        <taxon>Bacillota</taxon>
        <taxon>Bacilli</taxon>
        <taxon>Lactobacillales</taxon>
        <taxon>Enterococcaceae</taxon>
        <taxon>Tetragenococcus</taxon>
    </lineage>
</organism>
<dbReference type="AlphaFoldDB" id="A0AAN4RIK0"/>
<dbReference type="GO" id="GO:0016020">
    <property type="term" value="C:membrane"/>
    <property type="evidence" value="ECO:0007669"/>
    <property type="project" value="UniProtKB-SubCell"/>
</dbReference>
<dbReference type="PANTHER" id="PTHR30429">
    <property type="entry name" value="D-METHIONINE-BINDING LIPOPROTEIN METQ"/>
    <property type="match status" value="1"/>
</dbReference>
<dbReference type="RefSeq" id="WP_202583455.1">
    <property type="nucleotide sequence ID" value="NZ_BKBO01000002.1"/>
</dbReference>
<evidence type="ECO:0000313" key="8">
    <source>
        <dbReference type="EMBL" id="GEQ53326.1"/>
    </source>
</evidence>
<dbReference type="EMBL" id="BKBQ01000002">
    <property type="protein sequence ID" value="GEQ53326.1"/>
    <property type="molecule type" value="Genomic_DNA"/>
</dbReference>
<evidence type="ECO:0000256" key="6">
    <source>
        <dbReference type="ARBA" id="ARBA00023288"/>
    </source>
</evidence>
<gene>
    <name evidence="8" type="primary">metQ_1</name>
    <name evidence="7" type="ORF">TK11N_01890</name>
    <name evidence="8" type="ORF">TK2N_01700</name>
</gene>
<dbReference type="PROSITE" id="PS51257">
    <property type="entry name" value="PROKAR_LIPOPROTEIN"/>
    <property type="match status" value="1"/>
</dbReference>
<reference evidence="8" key="2">
    <citation type="journal article" date="2020" name="Int. Dairy J.">
        <title>Lactic acid bacterial diversity in Brie cheese focusing on salt concentration and pH of isolation medium and characterisation of halophilic and alkaliphilic lactic acid bacterial isolates.</title>
        <authorList>
            <person name="Unno R."/>
            <person name="Matsutani M."/>
            <person name="Suzuki T."/>
            <person name="Kodama K."/>
            <person name="Matsushita H."/>
            <person name="Yamasato K."/>
            <person name="Koizumi Y."/>
            <person name="Ishikawa M."/>
        </authorList>
    </citation>
    <scope>NUCLEOTIDE SEQUENCE</scope>
    <source>
        <strain evidence="8">7C1</strain>
        <strain evidence="7">8C4</strain>
    </source>
</reference>
<dbReference type="Pfam" id="PF03180">
    <property type="entry name" value="Lipoprotein_9"/>
    <property type="match status" value="1"/>
</dbReference>
<evidence type="ECO:0000256" key="3">
    <source>
        <dbReference type="ARBA" id="ARBA00022729"/>
    </source>
</evidence>
<dbReference type="Gene3D" id="3.40.190.10">
    <property type="entry name" value="Periplasmic binding protein-like II"/>
    <property type="match status" value="2"/>
</dbReference>
<dbReference type="Proteomes" id="UP000886607">
    <property type="component" value="Unassembled WGS sequence"/>
</dbReference>
<evidence type="ECO:0000313" key="7">
    <source>
        <dbReference type="EMBL" id="GEQ48337.1"/>
    </source>
</evidence>
<dbReference type="InterPro" id="IPR004872">
    <property type="entry name" value="Lipoprotein_NlpA"/>
</dbReference>
<reference evidence="8" key="1">
    <citation type="submission" date="2019-08" db="EMBL/GenBank/DDBJ databases">
        <authorList>
            <person name="Ishikawa M."/>
            <person name="Suzuki T."/>
            <person name="Matsutani M."/>
        </authorList>
    </citation>
    <scope>NUCLEOTIDE SEQUENCE</scope>
    <source>
        <strain evidence="8">7C1</strain>
        <strain evidence="7">8C4</strain>
    </source>
</reference>
<evidence type="ECO:0000256" key="2">
    <source>
        <dbReference type="ARBA" id="ARBA00008973"/>
    </source>
</evidence>
<keyword evidence="6" id="KW-0449">Lipoprotein</keyword>
<dbReference type="PANTHER" id="PTHR30429:SF3">
    <property type="entry name" value="LIPOPROTEIN"/>
    <property type="match status" value="1"/>
</dbReference>
<evidence type="ECO:0000313" key="9">
    <source>
        <dbReference type="Proteomes" id="UP000886597"/>
    </source>
</evidence>
<evidence type="ECO:0000256" key="1">
    <source>
        <dbReference type="ARBA" id="ARBA00004635"/>
    </source>
</evidence>
<proteinExistence type="inferred from homology"/>
<dbReference type="EMBL" id="BKBO01000002">
    <property type="protein sequence ID" value="GEQ48337.1"/>
    <property type="molecule type" value="Genomic_DNA"/>
</dbReference>
<evidence type="ECO:0000313" key="10">
    <source>
        <dbReference type="Proteomes" id="UP000886607"/>
    </source>
</evidence>
<keyword evidence="4" id="KW-0472">Membrane</keyword>
<dbReference type="SUPFAM" id="SSF53850">
    <property type="entry name" value="Periplasmic binding protein-like II"/>
    <property type="match status" value="1"/>
</dbReference>
<comment type="caution">
    <text evidence="8">The sequence shown here is derived from an EMBL/GenBank/DDBJ whole genome shotgun (WGS) entry which is preliminary data.</text>
</comment>
<evidence type="ECO:0000256" key="4">
    <source>
        <dbReference type="ARBA" id="ARBA00023136"/>
    </source>
</evidence>
<keyword evidence="10" id="KW-1185">Reference proteome</keyword>
<keyword evidence="5" id="KW-0564">Palmitate</keyword>